<evidence type="ECO:0000256" key="3">
    <source>
        <dbReference type="ARBA" id="ARBA00022448"/>
    </source>
</evidence>
<feature type="compositionally biased region" description="Polar residues" evidence="8">
    <location>
        <begin position="332"/>
        <end position="361"/>
    </location>
</feature>
<evidence type="ECO:0000256" key="7">
    <source>
        <dbReference type="RuleBase" id="RU000477"/>
    </source>
</evidence>
<feature type="compositionally biased region" description="Basic and acidic residues" evidence="8">
    <location>
        <begin position="362"/>
        <end position="381"/>
    </location>
</feature>
<evidence type="ECO:0000256" key="2">
    <source>
        <dbReference type="ARBA" id="ARBA00006175"/>
    </source>
</evidence>
<reference evidence="10 11" key="1">
    <citation type="submission" date="2017-03" db="EMBL/GenBank/DDBJ databases">
        <title>Genomes of endolithic fungi from Antarctica.</title>
        <authorList>
            <person name="Coleine C."/>
            <person name="Masonjones S."/>
            <person name="Stajich J.E."/>
        </authorList>
    </citation>
    <scope>NUCLEOTIDE SEQUENCE [LARGE SCALE GENOMIC DNA]</scope>
    <source>
        <strain evidence="10 11">CCFEE 5187</strain>
    </source>
</reference>
<protein>
    <recommendedName>
        <fullName evidence="12">Aquaporin</fullName>
    </recommendedName>
</protein>
<evidence type="ECO:0008006" key="12">
    <source>
        <dbReference type="Google" id="ProtNLM"/>
    </source>
</evidence>
<feature type="region of interest" description="Disordered" evidence="8">
    <location>
        <begin position="332"/>
        <end position="408"/>
    </location>
</feature>
<feature type="transmembrane region" description="Helical" evidence="9">
    <location>
        <begin position="111"/>
        <end position="133"/>
    </location>
</feature>
<evidence type="ECO:0000256" key="4">
    <source>
        <dbReference type="ARBA" id="ARBA00022692"/>
    </source>
</evidence>
<dbReference type="AlphaFoldDB" id="A0A4U0XTB4"/>
<dbReference type="SUPFAM" id="SSF81338">
    <property type="entry name" value="Aquaporin-like"/>
    <property type="match status" value="1"/>
</dbReference>
<evidence type="ECO:0000256" key="5">
    <source>
        <dbReference type="ARBA" id="ARBA00022989"/>
    </source>
</evidence>
<feature type="region of interest" description="Disordered" evidence="8">
    <location>
        <begin position="1"/>
        <end position="23"/>
    </location>
</feature>
<comment type="subcellular location">
    <subcellularLocation>
        <location evidence="1">Membrane</location>
        <topology evidence="1">Multi-pass membrane protein</topology>
    </subcellularLocation>
</comment>
<comment type="similarity">
    <text evidence="2 7">Belongs to the MIP/aquaporin (TC 1.A.8) family.</text>
</comment>
<keyword evidence="6 9" id="KW-0472">Membrane</keyword>
<feature type="compositionally biased region" description="Basic and acidic residues" evidence="8">
    <location>
        <begin position="12"/>
        <end position="23"/>
    </location>
</feature>
<sequence length="450" mass="48903">MTPPLAYQDVPQKMREGREGRKTEERNWWTNIADRCAEFPPNNSKWQESAKHAMAELIASFVVVLLGICNNLQIHVMNLETTYKGDLTLDSGNHTFSLGSENQTGLELAQAWGWGLAVMIGVLLTGGISEAHINPVASVMLWISRRTDKFHSFWVLLWYIVAQIVGAIAGGFVAVGIWKRPLEHHGHYKHDKCGASVYAVPQECQSAPGAFFNEFSASAILLGSIFAIVDTIRKHPDFEPFAPLMIGLVSVCLSLAMGYTTGGSLNVARDLGARIAMTALWEHDSSAWNKFYCWSVWGPWVAVPSGAIIGGLVYEVCLFTGFKRVERTDCLQQPQAGDDASSNMERGTTSRAVAAQGNESKATNRPDDERTLIEKSARNTRSECGPANDHGQDVEEANETGSDVVSGETNRGGASLCISGGNGEAAGIATTVESGEYIALENMRNSSRTQ</sequence>
<name>A0A4U0XTB4_9PEZI</name>
<dbReference type="Pfam" id="PF00230">
    <property type="entry name" value="MIP"/>
    <property type="match status" value="1"/>
</dbReference>
<dbReference type="PRINTS" id="PR00783">
    <property type="entry name" value="MINTRINSICP"/>
</dbReference>
<accession>A0A4U0XTB4</accession>
<feature type="transmembrane region" description="Helical" evidence="9">
    <location>
        <begin position="153"/>
        <end position="178"/>
    </location>
</feature>
<keyword evidence="11" id="KW-1185">Reference proteome</keyword>
<dbReference type="InterPro" id="IPR000425">
    <property type="entry name" value="MIP"/>
</dbReference>
<dbReference type="STRING" id="331657.A0A4U0XTB4"/>
<dbReference type="EMBL" id="NAJN01000083">
    <property type="protein sequence ID" value="TKA79811.1"/>
    <property type="molecule type" value="Genomic_DNA"/>
</dbReference>
<feature type="compositionally biased region" description="Polar residues" evidence="8">
    <location>
        <begin position="399"/>
        <end position="408"/>
    </location>
</feature>
<dbReference type="Gene3D" id="1.20.1080.10">
    <property type="entry name" value="Glycerol uptake facilitator protein"/>
    <property type="match status" value="1"/>
</dbReference>
<evidence type="ECO:0000313" key="11">
    <source>
        <dbReference type="Proteomes" id="UP000308768"/>
    </source>
</evidence>
<evidence type="ECO:0000256" key="9">
    <source>
        <dbReference type="SAM" id="Phobius"/>
    </source>
</evidence>
<dbReference type="InterPro" id="IPR023271">
    <property type="entry name" value="Aquaporin-like"/>
</dbReference>
<keyword evidence="4 7" id="KW-0812">Transmembrane</keyword>
<dbReference type="InterPro" id="IPR050363">
    <property type="entry name" value="MIP/Aquaporin"/>
</dbReference>
<dbReference type="GO" id="GO:0015254">
    <property type="term" value="F:glycerol channel activity"/>
    <property type="evidence" value="ECO:0007669"/>
    <property type="project" value="TreeGrafter"/>
</dbReference>
<dbReference type="GO" id="GO:0015250">
    <property type="term" value="F:water channel activity"/>
    <property type="evidence" value="ECO:0007669"/>
    <property type="project" value="TreeGrafter"/>
</dbReference>
<feature type="transmembrane region" description="Helical" evidence="9">
    <location>
        <begin position="53"/>
        <end position="74"/>
    </location>
</feature>
<feature type="transmembrane region" description="Helical" evidence="9">
    <location>
        <begin position="241"/>
        <end position="259"/>
    </location>
</feature>
<dbReference type="OrthoDB" id="3222at2759"/>
<feature type="transmembrane region" description="Helical" evidence="9">
    <location>
        <begin position="210"/>
        <end position="229"/>
    </location>
</feature>
<comment type="caution">
    <text evidence="10">The sequence shown here is derived from an EMBL/GenBank/DDBJ whole genome shotgun (WGS) entry which is preliminary data.</text>
</comment>
<keyword evidence="5 9" id="KW-1133">Transmembrane helix</keyword>
<dbReference type="PANTHER" id="PTHR43829">
    <property type="entry name" value="AQUAPORIN OR AQUAGLYCEROPORIN RELATED"/>
    <property type="match status" value="1"/>
</dbReference>
<dbReference type="GO" id="GO:0005886">
    <property type="term" value="C:plasma membrane"/>
    <property type="evidence" value="ECO:0007669"/>
    <property type="project" value="TreeGrafter"/>
</dbReference>
<dbReference type="PANTHER" id="PTHR43829:SF24">
    <property type="entry name" value="MIP AQUAPORIN (EUROFUNG)"/>
    <property type="match status" value="1"/>
</dbReference>
<evidence type="ECO:0000256" key="6">
    <source>
        <dbReference type="ARBA" id="ARBA00023136"/>
    </source>
</evidence>
<evidence type="ECO:0000256" key="8">
    <source>
        <dbReference type="SAM" id="MobiDB-lite"/>
    </source>
</evidence>
<evidence type="ECO:0000313" key="10">
    <source>
        <dbReference type="EMBL" id="TKA79811.1"/>
    </source>
</evidence>
<dbReference type="Proteomes" id="UP000308768">
    <property type="component" value="Unassembled WGS sequence"/>
</dbReference>
<organism evidence="10 11">
    <name type="scientific">Cryomyces minteri</name>
    <dbReference type="NCBI Taxonomy" id="331657"/>
    <lineage>
        <taxon>Eukaryota</taxon>
        <taxon>Fungi</taxon>
        <taxon>Dikarya</taxon>
        <taxon>Ascomycota</taxon>
        <taxon>Pezizomycotina</taxon>
        <taxon>Dothideomycetes</taxon>
        <taxon>Dothideomycetes incertae sedis</taxon>
        <taxon>Cryomyces</taxon>
    </lineage>
</organism>
<keyword evidence="3 7" id="KW-0813">Transport</keyword>
<feature type="transmembrane region" description="Helical" evidence="9">
    <location>
        <begin position="297"/>
        <end position="317"/>
    </location>
</feature>
<evidence type="ECO:0000256" key="1">
    <source>
        <dbReference type="ARBA" id="ARBA00004141"/>
    </source>
</evidence>
<gene>
    <name evidence="10" type="ORF">B0A49_00904</name>
</gene>
<proteinExistence type="inferred from homology"/>